<dbReference type="PANTHER" id="PTHR46098:SF1">
    <property type="entry name" value="TRNA (CYTOSINE(38)-C(5))-METHYLTRANSFERASE"/>
    <property type="match status" value="1"/>
</dbReference>
<dbReference type="Pfam" id="PF00145">
    <property type="entry name" value="DNA_methylase"/>
    <property type="match status" value="1"/>
</dbReference>
<dbReference type="Proteomes" id="UP000570595">
    <property type="component" value="Unassembled WGS sequence"/>
</dbReference>
<evidence type="ECO:0000313" key="5">
    <source>
        <dbReference type="Proteomes" id="UP000570595"/>
    </source>
</evidence>
<dbReference type="InterPro" id="IPR029063">
    <property type="entry name" value="SAM-dependent_MTases_sf"/>
</dbReference>
<dbReference type="EMBL" id="JABAHT010000011">
    <property type="protein sequence ID" value="KAF4670365.1"/>
    <property type="molecule type" value="Genomic_DNA"/>
</dbReference>
<organism evidence="4 5">
    <name type="scientific">Perkinsus olseni</name>
    <name type="common">Perkinsus atlanticus</name>
    <dbReference type="NCBI Taxonomy" id="32597"/>
    <lineage>
        <taxon>Eukaryota</taxon>
        <taxon>Sar</taxon>
        <taxon>Alveolata</taxon>
        <taxon>Perkinsozoa</taxon>
        <taxon>Perkinsea</taxon>
        <taxon>Perkinsida</taxon>
        <taxon>Perkinsidae</taxon>
        <taxon>Perkinsus</taxon>
    </lineage>
</organism>
<dbReference type="AlphaFoldDB" id="A0A7J6MFU9"/>
<evidence type="ECO:0000256" key="2">
    <source>
        <dbReference type="ARBA" id="ARBA00022679"/>
    </source>
</evidence>
<dbReference type="GO" id="GO:0005634">
    <property type="term" value="C:nucleus"/>
    <property type="evidence" value="ECO:0007669"/>
    <property type="project" value="TreeGrafter"/>
</dbReference>
<protein>
    <submittedName>
        <fullName evidence="4">tRNA (Cytosine-5-)-methyltransferase</fullName>
    </submittedName>
</protein>
<dbReference type="SUPFAM" id="SSF53335">
    <property type="entry name" value="S-adenosyl-L-methionine-dependent methyltransferases"/>
    <property type="match status" value="1"/>
</dbReference>
<keyword evidence="3" id="KW-0949">S-adenosyl-L-methionine</keyword>
<dbReference type="GO" id="GO:0032259">
    <property type="term" value="P:methylation"/>
    <property type="evidence" value="ECO:0007669"/>
    <property type="project" value="UniProtKB-KW"/>
</dbReference>
<keyword evidence="2 4" id="KW-0808">Transferase</keyword>
<evidence type="ECO:0000256" key="3">
    <source>
        <dbReference type="ARBA" id="ARBA00022691"/>
    </source>
</evidence>
<name>A0A7J6MFU9_PEROL</name>
<accession>A0A7J6MFU9</accession>
<dbReference type="PANTHER" id="PTHR46098">
    <property type="entry name" value="TRNA (CYTOSINE(38)-C(5))-METHYLTRANSFERASE"/>
    <property type="match status" value="1"/>
</dbReference>
<reference evidence="4 5" key="1">
    <citation type="submission" date="2020-04" db="EMBL/GenBank/DDBJ databases">
        <title>Perkinsus olseni comparative genomics.</title>
        <authorList>
            <person name="Bogema D.R."/>
        </authorList>
    </citation>
    <scope>NUCLEOTIDE SEQUENCE [LARGE SCALE GENOMIC DNA]</scope>
    <source>
        <strain evidence="4">ATCC PRA-179</strain>
    </source>
</reference>
<comment type="caution">
    <text evidence="4">The sequence shown here is derived from an EMBL/GenBank/DDBJ whole genome shotgun (WGS) entry which is preliminary data.</text>
</comment>
<dbReference type="GO" id="GO:0008168">
    <property type="term" value="F:methyltransferase activity"/>
    <property type="evidence" value="ECO:0007669"/>
    <property type="project" value="UniProtKB-KW"/>
</dbReference>
<dbReference type="InterPro" id="IPR050750">
    <property type="entry name" value="C5-MTase"/>
</dbReference>
<gene>
    <name evidence="4" type="primary">TRDMT1</name>
    <name evidence="4" type="ORF">FOZ61_000555</name>
</gene>
<evidence type="ECO:0000256" key="1">
    <source>
        <dbReference type="ARBA" id="ARBA00022603"/>
    </source>
</evidence>
<dbReference type="InterPro" id="IPR001525">
    <property type="entry name" value="C5_MeTfrase"/>
</dbReference>
<sequence length="131" mass="13997">MAPHEVKILELFSGIGGMRCALASAGIQSTTITAVDVNTESNKVYNKSYGDKPQAKNIASAALTVKLECIASGVKWFDSMDAVMWTMSPPCQPYTRQGKQQDSDDCRASALGRIIEVAGSSATDGRKLFSC</sequence>
<dbReference type="OrthoDB" id="414133at2759"/>
<dbReference type="Gene3D" id="3.40.50.150">
    <property type="entry name" value="Vaccinia Virus protein VP39"/>
    <property type="match status" value="1"/>
</dbReference>
<keyword evidence="1 4" id="KW-0489">Methyltransferase</keyword>
<evidence type="ECO:0000313" key="4">
    <source>
        <dbReference type="EMBL" id="KAF4670365.1"/>
    </source>
</evidence>
<proteinExistence type="predicted"/>